<evidence type="ECO:0000313" key="3">
    <source>
        <dbReference type="Proteomes" id="UP000504634"/>
    </source>
</evidence>
<accession>A0A6J2TG67</accession>
<keyword evidence="1" id="KW-0812">Transmembrane</keyword>
<dbReference type="OrthoDB" id="7789408at2759"/>
<dbReference type="PANTHER" id="PTHR41152:SF8">
    <property type="entry name" value="AT26438P-RELATED"/>
    <property type="match status" value="1"/>
</dbReference>
<dbReference type="Pfam" id="PF24985">
    <property type="entry name" value="DUF7775"/>
    <property type="match status" value="1"/>
</dbReference>
<sequence>MRPVLFIFYTVETLINMFLMGYHIQGFMSVSLDALTLQTQLSNYLCTVVFYTFTVLTIFGSINVCTGHSTGLNAELCRTLIGAVCYIITSLLTMNQAERDFHLMFLTEEKREIEKEIHPFFKYLRAQAVCALACGVLYMLHCIIVIDVLLCNEEDSDGEYNVFDPDESDSDEYLPVRLYVFGEMVQSCLEQYRWYRDFCSTERMSI</sequence>
<name>A0A6J2TG67_DROLE</name>
<feature type="domain" description="DUF7775" evidence="2">
    <location>
        <begin position="2"/>
        <end position="150"/>
    </location>
</feature>
<proteinExistence type="predicted"/>
<feature type="transmembrane region" description="Helical" evidence="1">
    <location>
        <begin position="76"/>
        <end position="94"/>
    </location>
</feature>
<keyword evidence="1" id="KW-1133">Transmembrane helix</keyword>
<evidence type="ECO:0000259" key="2">
    <source>
        <dbReference type="Pfam" id="PF24985"/>
    </source>
</evidence>
<protein>
    <submittedName>
        <fullName evidence="4">Uncharacterized protein LOC115624004</fullName>
    </submittedName>
</protein>
<dbReference type="RefSeq" id="XP_030374435.1">
    <property type="nucleotide sequence ID" value="XM_030518575.1"/>
</dbReference>
<feature type="transmembrane region" description="Helical" evidence="1">
    <location>
        <begin position="128"/>
        <end position="150"/>
    </location>
</feature>
<keyword evidence="1" id="KW-0472">Membrane</keyword>
<feature type="transmembrane region" description="Helical" evidence="1">
    <location>
        <begin position="44"/>
        <end position="64"/>
    </location>
</feature>
<evidence type="ECO:0000256" key="1">
    <source>
        <dbReference type="SAM" id="Phobius"/>
    </source>
</evidence>
<feature type="transmembrane region" description="Helical" evidence="1">
    <location>
        <begin position="6"/>
        <end position="24"/>
    </location>
</feature>
<keyword evidence="3" id="KW-1185">Reference proteome</keyword>
<reference evidence="4" key="1">
    <citation type="submission" date="2025-08" db="UniProtKB">
        <authorList>
            <consortium name="RefSeq"/>
        </authorList>
    </citation>
    <scope>IDENTIFICATION</scope>
    <source>
        <strain evidence="4">11010-0011.00</strain>
        <tissue evidence="4">Whole body</tissue>
    </source>
</reference>
<dbReference type="Proteomes" id="UP000504634">
    <property type="component" value="Unplaced"/>
</dbReference>
<dbReference type="GeneID" id="115624004"/>
<organism evidence="3 4">
    <name type="scientific">Drosophila lebanonensis</name>
    <name type="common">Fruit fly</name>
    <name type="synonym">Scaptodrosophila lebanonensis</name>
    <dbReference type="NCBI Taxonomy" id="7225"/>
    <lineage>
        <taxon>Eukaryota</taxon>
        <taxon>Metazoa</taxon>
        <taxon>Ecdysozoa</taxon>
        <taxon>Arthropoda</taxon>
        <taxon>Hexapoda</taxon>
        <taxon>Insecta</taxon>
        <taxon>Pterygota</taxon>
        <taxon>Neoptera</taxon>
        <taxon>Endopterygota</taxon>
        <taxon>Diptera</taxon>
        <taxon>Brachycera</taxon>
        <taxon>Muscomorpha</taxon>
        <taxon>Ephydroidea</taxon>
        <taxon>Drosophilidae</taxon>
        <taxon>Scaptodrosophila</taxon>
    </lineage>
</organism>
<dbReference type="AlphaFoldDB" id="A0A6J2TG67"/>
<evidence type="ECO:0000313" key="4">
    <source>
        <dbReference type="RefSeq" id="XP_030374435.1"/>
    </source>
</evidence>
<dbReference type="PANTHER" id="PTHR41152">
    <property type="entry name" value="AT26438P-RELATED"/>
    <property type="match status" value="1"/>
</dbReference>
<gene>
    <name evidence="4" type="primary">LOC115624004</name>
</gene>
<dbReference type="InterPro" id="IPR056677">
    <property type="entry name" value="DUF7775"/>
</dbReference>